<dbReference type="EMBL" id="PZKC01000013">
    <property type="protein sequence ID" value="PTD95413.1"/>
    <property type="molecule type" value="Genomic_DNA"/>
</dbReference>
<evidence type="ECO:0000256" key="3">
    <source>
        <dbReference type="ARBA" id="ARBA00022884"/>
    </source>
</evidence>
<keyword evidence="3 8" id="KW-0694">RNA-binding</keyword>
<proteinExistence type="inferred from homology"/>
<keyword evidence="2 8" id="KW-0699">rRNA-binding</keyword>
<dbReference type="GO" id="GO:0006412">
    <property type="term" value="P:translation"/>
    <property type="evidence" value="ECO:0007669"/>
    <property type="project" value="UniProtKB-UniRule"/>
</dbReference>
<dbReference type="InterPro" id="IPR035987">
    <property type="entry name" value="Ribosomal_uS8_sf"/>
</dbReference>
<dbReference type="PANTHER" id="PTHR11758">
    <property type="entry name" value="40S RIBOSOMAL PROTEIN S15A"/>
    <property type="match status" value="1"/>
</dbReference>
<dbReference type="GO" id="GO:0005737">
    <property type="term" value="C:cytoplasm"/>
    <property type="evidence" value="ECO:0007669"/>
    <property type="project" value="UniProtKB-ARBA"/>
</dbReference>
<keyword evidence="11" id="KW-1185">Reference proteome</keyword>
<dbReference type="Gene3D" id="3.30.1370.30">
    <property type="match status" value="1"/>
</dbReference>
<dbReference type="RefSeq" id="WP_107494429.1">
    <property type="nucleotide sequence ID" value="NZ_PZKC01000013.1"/>
</dbReference>
<dbReference type="GO" id="GO:0003735">
    <property type="term" value="F:structural constituent of ribosome"/>
    <property type="evidence" value="ECO:0007669"/>
    <property type="project" value="InterPro"/>
</dbReference>
<evidence type="ECO:0000256" key="9">
    <source>
        <dbReference type="RuleBase" id="RU003660"/>
    </source>
</evidence>
<gene>
    <name evidence="8" type="primary">rpsH</name>
    <name evidence="10" type="ORF">C8261_14415</name>
</gene>
<evidence type="ECO:0000256" key="8">
    <source>
        <dbReference type="HAMAP-Rule" id="MF_01302"/>
    </source>
</evidence>
<dbReference type="NCBIfam" id="NF001109">
    <property type="entry name" value="PRK00136.1"/>
    <property type="match status" value="1"/>
</dbReference>
<dbReference type="AlphaFoldDB" id="A0A2T4ICB6"/>
<reference evidence="10 11" key="1">
    <citation type="submission" date="2018-03" db="EMBL/GenBank/DDBJ databases">
        <authorList>
            <person name="Keele B.F."/>
        </authorList>
    </citation>
    <scope>NUCLEOTIDE SEQUENCE [LARGE SCALE GENOMIC DNA]</scope>
    <source>
        <strain evidence="10 11">D20</strain>
    </source>
</reference>
<comment type="similarity">
    <text evidence="1 8 9">Belongs to the universal ribosomal protein uS8 family.</text>
</comment>
<dbReference type="Pfam" id="PF00410">
    <property type="entry name" value="Ribosomal_S8"/>
    <property type="match status" value="1"/>
</dbReference>
<dbReference type="Gene3D" id="3.30.1490.10">
    <property type="match status" value="1"/>
</dbReference>
<dbReference type="FunFam" id="3.30.1490.10:FF:000001">
    <property type="entry name" value="30S ribosomal protein S8"/>
    <property type="match status" value="1"/>
</dbReference>
<comment type="caution">
    <text evidence="10">The sequence shown here is derived from an EMBL/GenBank/DDBJ whole genome shotgun (WGS) entry which is preliminary data.</text>
</comment>
<dbReference type="SUPFAM" id="SSF56047">
    <property type="entry name" value="Ribosomal protein S8"/>
    <property type="match status" value="1"/>
</dbReference>
<dbReference type="HAMAP" id="MF_01302_B">
    <property type="entry name" value="Ribosomal_uS8_B"/>
    <property type="match status" value="1"/>
</dbReference>
<evidence type="ECO:0000256" key="4">
    <source>
        <dbReference type="ARBA" id="ARBA00022980"/>
    </source>
</evidence>
<evidence type="ECO:0000256" key="1">
    <source>
        <dbReference type="ARBA" id="ARBA00006471"/>
    </source>
</evidence>
<evidence type="ECO:0000313" key="11">
    <source>
        <dbReference type="Proteomes" id="UP000241193"/>
    </source>
</evidence>
<dbReference type="GO" id="GO:1990904">
    <property type="term" value="C:ribonucleoprotein complex"/>
    <property type="evidence" value="ECO:0007669"/>
    <property type="project" value="UniProtKB-KW"/>
</dbReference>
<organism evidence="10 11">
    <name type="scientific">Pseudothauera lacus</name>
    <dbReference type="NCBI Taxonomy" id="2136175"/>
    <lineage>
        <taxon>Bacteria</taxon>
        <taxon>Pseudomonadati</taxon>
        <taxon>Pseudomonadota</taxon>
        <taxon>Betaproteobacteria</taxon>
        <taxon>Rhodocyclales</taxon>
        <taxon>Zoogloeaceae</taxon>
        <taxon>Pseudothauera</taxon>
    </lineage>
</organism>
<protein>
    <recommendedName>
        <fullName evidence="6 8">Small ribosomal subunit protein uS8</fullName>
    </recommendedName>
</protein>
<dbReference type="GO" id="GO:0005840">
    <property type="term" value="C:ribosome"/>
    <property type="evidence" value="ECO:0007669"/>
    <property type="project" value="UniProtKB-KW"/>
</dbReference>
<accession>A0A2T4ICB6</accession>
<dbReference type="GO" id="GO:0019843">
    <property type="term" value="F:rRNA binding"/>
    <property type="evidence" value="ECO:0007669"/>
    <property type="project" value="UniProtKB-UniRule"/>
</dbReference>
<evidence type="ECO:0000256" key="6">
    <source>
        <dbReference type="ARBA" id="ARBA00035258"/>
    </source>
</evidence>
<evidence type="ECO:0000313" key="10">
    <source>
        <dbReference type="EMBL" id="PTD95413.1"/>
    </source>
</evidence>
<comment type="subunit">
    <text evidence="7 8">Part of the 30S ribosomal subunit. Contacts proteins S5 and S12.</text>
</comment>
<evidence type="ECO:0000256" key="5">
    <source>
        <dbReference type="ARBA" id="ARBA00023274"/>
    </source>
</evidence>
<dbReference type="InterPro" id="IPR000630">
    <property type="entry name" value="Ribosomal_uS8"/>
</dbReference>
<dbReference type="PROSITE" id="PS00053">
    <property type="entry name" value="RIBOSOMAL_S8"/>
    <property type="match status" value="1"/>
</dbReference>
<name>A0A2T4ICB6_9RHOO</name>
<sequence>MSMSDPIADMLTRIRNAQQAQKPAVSMPSSKLKVAIARVLKDEGYIDDFSVRDSDGKAQLDVALKYYAGRPVIERIERVSRPGLRVYKGSDDLPRVMNGLGVAIVSTPKGVMTDRAARASRVGGEVICVVA</sequence>
<evidence type="ECO:0000256" key="7">
    <source>
        <dbReference type="ARBA" id="ARBA00046740"/>
    </source>
</evidence>
<dbReference type="OrthoDB" id="9802617at2"/>
<dbReference type="InterPro" id="IPR047863">
    <property type="entry name" value="Ribosomal_uS8_CS"/>
</dbReference>
<keyword evidence="4 8" id="KW-0689">Ribosomal protein</keyword>
<dbReference type="FunFam" id="3.30.1370.30:FF:000002">
    <property type="entry name" value="30S ribosomal protein S8"/>
    <property type="match status" value="1"/>
</dbReference>
<dbReference type="Proteomes" id="UP000241193">
    <property type="component" value="Unassembled WGS sequence"/>
</dbReference>
<comment type="function">
    <text evidence="8">One of the primary rRNA binding proteins, it binds directly to 16S rRNA central domain where it helps coordinate assembly of the platform of the 30S subunit.</text>
</comment>
<evidence type="ECO:0000256" key="2">
    <source>
        <dbReference type="ARBA" id="ARBA00022730"/>
    </source>
</evidence>
<reference evidence="10 11" key="2">
    <citation type="submission" date="2018-04" db="EMBL/GenBank/DDBJ databases">
        <title>Thauera lacus sp. nov., isolated from an saline lake in Inner Mongolia, China.</title>
        <authorList>
            <person name="Liang Q.-Y."/>
        </authorList>
    </citation>
    <scope>NUCLEOTIDE SEQUENCE [LARGE SCALE GENOMIC DNA]</scope>
    <source>
        <strain evidence="10 11">D20</strain>
    </source>
</reference>
<keyword evidence="5 8" id="KW-0687">Ribonucleoprotein</keyword>